<organism evidence="1 2">
    <name type="scientific">Gossypium trilobum</name>
    <dbReference type="NCBI Taxonomy" id="34281"/>
    <lineage>
        <taxon>Eukaryota</taxon>
        <taxon>Viridiplantae</taxon>
        <taxon>Streptophyta</taxon>
        <taxon>Embryophyta</taxon>
        <taxon>Tracheophyta</taxon>
        <taxon>Spermatophyta</taxon>
        <taxon>Magnoliopsida</taxon>
        <taxon>eudicotyledons</taxon>
        <taxon>Gunneridae</taxon>
        <taxon>Pentapetalae</taxon>
        <taxon>rosids</taxon>
        <taxon>malvids</taxon>
        <taxon>Malvales</taxon>
        <taxon>Malvaceae</taxon>
        <taxon>Malvoideae</taxon>
        <taxon>Gossypium</taxon>
    </lineage>
</organism>
<proteinExistence type="predicted"/>
<evidence type="ECO:0000313" key="2">
    <source>
        <dbReference type="Proteomes" id="UP000593568"/>
    </source>
</evidence>
<reference evidence="1 2" key="1">
    <citation type="journal article" date="2019" name="Genome Biol. Evol.">
        <title>Insights into the evolution of the New World diploid cottons (Gossypium, subgenus Houzingenia) based on genome sequencing.</title>
        <authorList>
            <person name="Grover C.E."/>
            <person name="Arick M.A. 2nd"/>
            <person name="Thrash A."/>
            <person name="Conover J.L."/>
            <person name="Sanders W.S."/>
            <person name="Peterson D.G."/>
            <person name="Frelichowski J.E."/>
            <person name="Scheffler J.A."/>
            <person name="Scheffler B.E."/>
            <person name="Wendel J.F."/>
        </authorList>
    </citation>
    <scope>NUCLEOTIDE SEQUENCE [LARGE SCALE GENOMIC DNA]</scope>
    <source>
        <strain evidence="1">8</strain>
        <tissue evidence="1">Leaf</tissue>
    </source>
</reference>
<dbReference type="AlphaFoldDB" id="A0A7J9DVT6"/>
<protein>
    <recommendedName>
        <fullName evidence="3">RNase H type-1 domain-containing protein</fullName>
    </recommendedName>
</protein>
<evidence type="ECO:0008006" key="3">
    <source>
        <dbReference type="Google" id="ProtNLM"/>
    </source>
</evidence>
<sequence>MAKVYWNIVCKPKVKGRMGVRGIVENVKDVIMPKWVGVESFYWQIGNGRTVLFGIDIWCGLCRDDWNEFFTRSLLGREEVMRRELAKRVSGMVLISDMEDKLCWANDKNEEPPPHGWLKFNVCGVAKEDTAGYGGVLRDQEGVTIALFFSSVAANDADMAEIGAVKVALKVFLAMN</sequence>
<evidence type="ECO:0000313" key="1">
    <source>
        <dbReference type="EMBL" id="MBA0764644.1"/>
    </source>
</evidence>
<name>A0A7J9DVT6_9ROSI</name>
<comment type="caution">
    <text evidence="1">The sequence shown here is derived from an EMBL/GenBank/DDBJ whole genome shotgun (WGS) entry which is preliminary data.</text>
</comment>
<accession>A0A7J9DVT6</accession>
<gene>
    <name evidence="1" type="ORF">Gotri_013970</name>
</gene>
<keyword evidence="2" id="KW-1185">Reference proteome</keyword>
<dbReference type="EMBL" id="JABEZW010000005">
    <property type="protein sequence ID" value="MBA0764644.1"/>
    <property type="molecule type" value="Genomic_DNA"/>
</dbReference>
<dbReference type="Proteomes" id="UP000593568">
    <property type="component" value="Unassembled WGS sequence"/>
</dbReference>